<dbReference type="FunFam" id="3.30.300.30:FF:000008">
    <property type="entry name" value="2,3-dihydroxybenzoate-AMP ligase"/>
    <property type="match status" value="1"/>
</dbReference>
<dbReference type="Gene3D" id="3.30.300.30">
    <property type="match status" value="1"/>
</dbReference>
<organism evidence="5 6">
    <name type="scientific">Candidatus Nephthysia bennettiae</name>
    <dbReference type="NCBI Taxonomy" id="3127016"/>
    <lineage>
        <taxon>Bacteria</taxon>
        <taxon>Bacillati</taxon>
        <taxon>Candidatus Dormiibacterota</taxon>
        <taxon>Candidatus Dormibacteria</taxon>
        <taxon>Candidatus Dormibacterales</taxon>
        <taxon>Candidatus Dormibacteraceae</taxon>
        <taxon>Candidatus Nephthysia</taxon>
    </lineage>
</organism>
<dbReference type="SUPFAM" id="SSF56801">
    <property type="entry name" value="Acetyl-CoA synthetase-like"/>
    <property type="match status" value="1"/>
</dbReference>
<accession>A0A934KCP7</accession>
<evidence type="ECO:0000256" key="1">
    <source>
        <dbReference type="ARBA" id="ARBA00006432"/>
    </source>
</evidence>
<proteinExistence type="inferred from homology"/>
<dbReference type="GO" id="GO:0031956">
    <property type="term" value="F:medium-chain fatty acid-CoA ligase activity"/>
    <property type="evidence" value="ECO:0007669"/>
    <property type="project" value="TreeGrafter"/>
</dbReference>
<evidence type="ECO:0000259" key="3">
    <source>
        <dbReference type="Pfam" id="PF00501"/>
    </source>
</evidence>
<sequence length="546" mass="59953">MTETFTPRTLGTVLEEVAARLPSRRALVFEDVAFTYSELLGRVRTLARGLLAIGLEPGAKVGVWLPNCVEWITLNLAVASIGGVTVPINMRYRTEEAEYILGQSDCELLAMTDQVQQTDYYGMITEVCPELLEAGGGDLKSVRLPRLRRVLGLRGRRPAGVAPFTDLERLSVEVTEEDLSERARSVAPDDICHIQYTSGTTARPKGAMHPHVTLLRDSYEICQAMRIAEPDVLFSALPLYHIAGYASAFLSAFQNGGTFVTADHFDPGKSLELIERERCTIIRGVETMFIMIMAHPDFDRYDVSSLRGGVCGSNAPDVLQAVYNKMGVRELTSVFGLSETASASTMTRVDDPLKTRIETQGRPLPGIEVRIAEPETGSPLPRGAQGEILVRGWNVMKGYYDKPKETAETIDAEGWLHTGDLGLQDSDGNLRFIDRIKDVIRVGGENVSAAEVESFLYRHPKVELVQVVAGPDPRLGQVCVAYVKARAGSDCSAEEVIEFCRGKIASFKVPRHVFFVDEFPLTGSGKVQKFLLRDLARQALEPSGAA</sequence>
<dbReference type="Gene3D" id="2.30.38.10">
    <property type="entry name" value="Luciferase, Domain 3"/>
    <property type="match status" value="1"/>
</dbReference>
<evidence type="ECO:0000313" key="6">
    <source>
        <dbReference type="Proteomes" id="UP000612893"/>
    </source>
</evidence>
<dbReference type="Pfam" id="PF00501">
    <property type="entry name" value="AMP-binding"/>
    <property type="match status" value="1"/>
</dbReference>
<dbReference type="RefSeq" id="WP_338205480.1">
    <property type="nucleotide sequence ID" value="NZ_JAEKNR010000240.1"/>
</dbReference>
<dbReference type="Proteomes" id="UP000612893">
    <property type="component" value="Unassembled WGS sequence"/>
</dbReference>
<gene>
    <name evidence="5" type="ORF">JF922_24865</name>
</gene>
<dbReference type="Pfam" id="PF13193">
    <property type="entry name" value="AMP-binding_C"/>
    <property type="match status" value="1"/>
</dbReference>
<dbReference type="InterPro" id="IPR045851">
    <property type="entry name" value="AMP-bd_C_sf"/>
</dbReference>
<name>A0A934KCP7_9BACT</name>
<reference evidence="5" key="1">
    <citation type="submission" date="2020-10" db="EMBL/GenBank/DDBJ databases">
        <title>Ca. Dormibacterota MAGs.</title>
        <authorList>
            <person name="Montgomery K."/>
        </authorList>
    </citation>
    <scope>NUCLEOTIDE SEQUENCE [LARGE SCALE GENOMIC DNA]</scope>
    <source>
        <strain evidence="5">SC8812_S17_10</strain>
    </source>
</reference>
<dbReference type="InterPro" id="IPR000873">
    <property type="entry name" value="AMP-dep_synth/lig_dom"/>
</dbReference>
<evidence type="ECO:0000256" key="2">
    <source>
        <dbReference type="ARBA" id="ARBA00022598"/>
    </source>
</evidence>
<dbReference type="AlphaFoldDB" id="A0A934KCP7"/>
<dbReference type="EMBL" id="JAEKNR010000240">
    <property type="protein sequence ID" value="MBJ7601292.1"/>
    <property type="molecule type" value="Genomic_DNA"/>
</dbReference>
<dbReference type="PANTHER" id="PTHR43201">
    <property type="entry name" value="ACYL-COA SYNTHETASE"/>
    <property type="match status" value="1"/>
</dbReference>
<evidence type="ECO:0000313" key="5">
    <source>
        <dbReference type="EMBL" id="MBJ7601292.1"/>
    </source>
</evidence>
<comment type="similarity">
    <text evidence="1">Belongs to the ATP-dependent AMP-binding enzyme family.</text>
</comment>
<dbReference type="GO" id="GO:0006631">
    <property type="term" value="P:fatty acid metabolic process"/>
    <property type="evidence" value="ECO:0007669"/>
    <property type="project" value="TreeGrafter"/>
</dbReference>
<keyword evidence="6" id="KW-1185">Reference proteome</keyword>
<dbReference type="PANTHER" id="PTHR43201:SF5">
    <property type="entry name" value="MEDIUM-CHAIN ACYL-COA LIGASE ACSF2, MITOCHONDRIAL"/>
    <property type="match status" value="1"/>
</dbReference>
<keyword evidence="2" id="KW-0436">Ligase</keyword>
<protein>
    <submittedName>
        <fullName evidence="5">AMP-binding protein</fullName>
    </submittedName>
</protein>
<dbReference type="InterPro" id="IPR025110">
    <property type="entry name" value="AMP-bd_C"/>
</dbReference>
<dbReference type="Gene3D" id="3.40.50.980">
    <property type="match status" value="2"/>
</dbReference>
<feature type="domain" description="AMP-dependent synthetase/ligase" evidence="3">
    <location>
        <begin position="14"/>
        <end position="400"/>
    </location>
</feature>
<comment type="caution">
    <text evidence="5">The sequence shown here is derived from an EMBL/GenBank/DDBJ whole genome shotgun (WGS) entry which is preliminary data.</text>
</comment>
<evidence type="ECO:0000259" key="4">
    <source>
        <dbReference type="Pfam" id="PF13193"/>
    </source>
</evidence>
<feature type="domain" description="AMP-binding enzyme C-terminal" evidence="4">
    <location>
        <begin position="451"/>
        <end position="526"/>
    </location>
</feature>